<organism evidence="3 4">
    <name type="scientific">Gordonia hongkongensis</name>
    <dbReference type="NCBI Taxonomy" id="1701090"/>
    <lineage>
        <taxon>Bacteria</taxon>
        <taxon>Bacillati</taxon>
        <taxon>Actinomycetota</taxon>
        <taxon>Actinomycetes</taxon>
        <taxon>Mycobacteriales</taxon>
        <taxon>Gordoniaceae</taxon>
        <taxon>Gordonia</taxon>
    </lineage>
</organism>
<comment type="caution">
    <text evidence="3">The sequence shown here is derived from an EMBL/GenBank/DDBJ whole genome shotgun (WGS) entry which is preliminary data.</text>
</comment>
<sequence>MMRWRVLRAAGLSIKRSSIGDRVVIEGRDVFVSEGVEFGADVFIDATAPVYLGAGVRVGPGAKILTSIDNVGEATAGADSVAAKPVLIGAGAQIGAGAVIYPGVTIGERAVIIDDSEVRENCVPDATYAGVPARLVSEI</sequence>
<dbReference type="Pfam" id="PF00132">
    <property type="entry name" value="Hexapep"/>
    <property type="match status" value="1"/>
</dbReference>
<reference evidence="3" key="1">
    <citation type="journal article" date="2022" name="Data Brief">
        <title>Draft genome sequence data of Gordonia hongkongensis strain EUFUS-Z928 isolated from the octocoral Eunicea fusca.</title>
        <authorList>
            <person name="Sanchez-Suarez J."/>
            <person name="Diaz L."/>
            <person name="Melo-Bolivar J."/>
            <person name="Villamil L."/>
        </authorList>
    </citation>
    <scope>NUCLEOTIDE SEQUENCE</scope>
    <source>
        <strain evidence="3">EUFUS-Z928</strain>
    </source>
</reference>
<proteinExistence type="inferred from homology"/>
<dbReference type="InterPro" id="IPR051159">
    <property type="entry name" value="Hexapeptide_acetyltransf"/>
</dbReference>
<accession>A0ABT6BPK6</accession>
<dbReference type="EMBL" id="JAKJLQ010000001">
    <property type="protein sequence ID" value="MDF6099787.1"/>
    <property type="molecule type" value="Genomic_DNA"/>
</dbReference>
<evidence type="ECO:0000256" key="1">
    <source>
        <dbReference type="ARBA" id="ARBA00007274"/>
    </source>
</evidence>
<dbReference type="PANTHER" id="PTHR23416">
    <property type="entry name" value="SIALIC ACID SYNTHASE-RELATED"/>
    <property type="match status" value="1"/>
</dbReference>
<evidence type="ECO:0000256" key="2">
    <source>
        <dbReference type="ARBA" id="ARBA00022679"/>
    </source>
</evidence>
<keyword evidence="4" id="KW-1185">Reference proteome</keyword>
<name>A0ABT6BPK6_9ACTN</name>
<evidence type="ECO:0000313" key="4">
    <source>
        <dbReference type="Proteomes" id="UP001152308"/>
    </source>
</evidence>
<keyword evidence="2" id="KW-0808">Transferase</keyword>
<protein>
    <recommendedName>
        <fullName evidence="5">Acyltransferase</fullName>
    </recommendedName>
</protein>
<dbReference type="InterPro" id="IPR001451">
    <property type="entry name" value="Hexapep"/>
</dbReference>
<dbReference type="InterPro" id="IPR011004">
    <property type="entry name" value="Trimer_LpxA-like_sf"/>
</dbReference>
<dbReference type="PANTHER" id="PTHR23416:SF23">
    <property type="entry name" value="ACETYLTRANSFERASE C18B11.09C-RELATED"/>
    <property type="match status" value="1"/>
</dbReference>
<dbReference type="Proteomes" id="UP001152308">
    <property type="component" value="Unassembled WGS sequence"/>
</dbReference>
<dbReference type="Gene3D" id="2.160.10.10">
    <property type="entry name" value="Hexapeptide repeat proteins"/>
    <property type="match status" value="1"/>
</dbReference>
<comment type="similarity">
    <text evidence="1">Belongs to the transferase hexapeptide repeat family.</text>
</comment>
<gene>
    <name evidence="3" type="ORF">L2299_01830</name>
</gene>
<evidence type="ECO:0000313" key="3">
    <source>
        <dbReference type="EMBL" id="MDF6099787.1"/>
    </source>
</evidence>
<dbReference type="SUPFAM" id="SSF51161">
    <property type="entry name" value="Trimeric LpxA-like enzymes"/>
    <property type="match status" value="1"/>
</dbReference>
<evidence type="ECO:0008006" key="5">
    <source>
        <dbReference type="Google" id="ProtNLM"/>
    </source>
</evidence>
<reference evidence="3" key="2">
    <citation type="submission" date="2022-01" db="EMBL/GenBank/DDBJ databases">
        <authorList>
            <person name="Sanchez-Suarez J."/>
            <person name="Villamil L."/>
            <person name="Diaz L.E."/>
        </authorList>
    </citation>
    <scope>NUCLEOTIDE SEQUENCE</scope>
    <source>
        <strain evidence="3">EUFUS-Z928</strain>
    </source>
</reference>
<dbReference type="RefSeq" id="WP_277242564.1">
    <property type="nucleotide sequence ID" value="NZ_JAKJLQ010000001.1"/>
</dbReference>